<gene>
    <name evidence="1" type="ORF">EWV54_10055</name>
</gene>
<name>A0A552IYX3_9CHRO</name>
<proteinExistence type="predicted"/>
<accession>A0A552IYX3</accession>
<reference evidence="1 2" key="1">
    <citation type="submission" date="2019-01" db="EMBL/GenBank/DDBJ databases">
        <title>Coherence of Microcystis species and biogeography revealed through population genomics.</title>
        <authorList>
            <person name="Perez-Carrascal O.M."/>
            <person name="Terrat Y."/>
            <person name="Giani A."/>
            <person name="Fortin N."/>
            <person name="Tromas N."/>
            <person name="Shapiro B.J."/>
        </authorList>
    </citation>
    <scope>NUCLEOTIDE SEQUENCE [LARGE SCALE GENOMIC DNA]</scope>
    <source>
        <strain evidence="1">Mn_MB_F_20050700_S1D</strain>
    </source>
</reference>
<sequence>MNLPIQSQPVMRNVSTAAFSGGMEQSGVGCTLTCFGCSKLSGIAKSLCLAAAKLAGCSC</sequence>
<dbReference type="AlphaFoldDB" id="A0A552IYX3"/>
<evidence type="ECO:0000313" key="1">
    <source>
        <dbReference type="EMBL" id="TRU88689.1"/>
    </source>
</evidence>
<evidence type="ECO:0000313" key="2">
    <source>
        <dbReference type="Proteomes" id="UP000319191"/>
    </source>
</evidence>
<dbReference type="EMBL" id="SFAV01000132">
    <property type="protein sequence ID" value="TRU88689.1"/>
    <property type="molecule type" value="Genomic_DNA"/>
</dbReference>
<comment type="caution">
    <text evidence="1">The sequence shown here is derived from an EMBL/GenBank/DDBJ whole genome shotgun (WGS) entry which is preliminary data.</text>
</comment>
<organism evidence="1 2">
    <name type="scientific">Microcystis novacekii Mn_MB_F_20050700_S1D</name>
    <dbReference type="NCBI Taxonomy" id="2486266"/>
    <lineage>
        <taxon>Bacteria</taxon>
        <taxon>Bacillati</taxon>
        <taxon>Cyanobacteriota</taxon>
        <taxon>Cyanophyceae</taxon>
        <taxon>Oscillatoriophycideae</taxon>
        <taxon>Chroococcales</taxon>
        <taxon>Microcystaceae</taxon>
        <taxon>Microcystis</taxon>
    </lineage>
</organism>
<protein>
    <submittedName>
        <fullName evidence="1">Uncharacterized protein</fullName>
    </submittedName>
</protein>
<dbReference type="Proteomes" id="UP000319191">
    <property type="component" value="Unassembled WGS sequence"/>
</dbReference>